<dbReference type="RefSeq" id="WP_154941189.1">
    <property type="nucleotide sequence ID" value="NZ_VIXA01000002.1"/>
</dbReference>
<accession>A0A561WFT6</accession>
<dbReference type="Gene3D" id="2.60.40.10">
    <property type="entry name" value="Immunoglobulins"/>
    <property type="match status" value="1"/>
</dbReference>
<feature type="signal peptide" evidence="2">
    <location>
        <begin position="1"/>
        <end position="27"/>
    </location>
</feature>
<proteinExistence type="predicted"/>
<feature type="region of interest" description="Disordered" evidence="1">
    <location>
        <begin position="75"/>
        <end position="103"/>
    </location>
</feature>
<gene>
    <name evidence="3" type="ORF">FHX75_121269</name>
</gene>
<organism evidence="3 4">
    <name type="scientific">Micromonospora palomenae</name>
    <dbReference type="NCBI Taxonomy" id="1461247"/>
    <lineage>
        <taxon>Bacteria</taxon>
        <taxon>Bacillati</taxon>
        <taxon>Actinomycetota</taxon>
        <taxon>Actinomycetes</taxon>
        <taxon>Micromonosporales</taxon>
        <taxon>Micromonosporaceae</taxon>
        <taxon>Micromonospora</taxon>
    </lineage>
</organism>
<dbReference type="Proteomes" id="UP000319927">
    <property type="component" value="Unassembled WGS sequence"/>
</dbReference>
<comment type="caution">
    <text evidence="3">The sequence shown here is derived from an EMBL/GenBank/DDBJ whole genome shotgun (WGS) entry which is preliminary data.</text>
</comment>
<evidence type="ECO:0000313" key="4">
    <source>
        <dbReference type="Proteomes" id="UP000319927"/>
    </source>
</evidence>
<evidence type="ECO:0000256" key="2">
    <source>
        <dbReference type="SAM" id="SignalP"/>
    </source>
</evidence>
<keyword evidence="2" id="KW-0732">Signal</keyword>
<feature type="chain" id="PRO_5021894008" evidence="2">
    <location>
        <begin position="28"/>
        <end position="693"/>
    </location>
</feature>
<sequence length="693" mass="71982">MRRIRTLFGVLAVGVFATAVAPAVAQAAPTAPYTALVVDDTQVGGDDTGSWDGSNATMVPMLNDGDQFALEARWSEPSGPKSTRVDVRPPYGETWQEGRTYPASTSPGLQARLYVDAVQCVSDGVGAVWVRQVRRDATGVLTAFAAAYEFHCANRTEVVDGEIRWNSDEGYSAVLPSGPLDFGRVEVGRAPVTRTETFTSAGSGDAAFGTARIEGSDRAAFAITGDTCSGRILPTGKVCTVTIAGAPTKGRVQTASLVMPDNTGYGQRTESLTVEGWEGVIGTYYPLTTPFRLMDTRNGTGVLGRPIAPGEMVELQVAGRGGLPTGGLSAVVLNVTVTGPTASSFLTVYPADEERPNASSINFPAGWLGSNNVTVKLSADGRVKVYNRTGHTHAIVDVSGFYAGSNWFQPMPPLGAQYHPLTPRRLFDTRTDGGAIPARGAREGFVDFGATLSPKVRSLVLNVTAVAPVKAGFLTVWSGEGAVPIASTVNYAAGKVVPNLVVVKTRACTDCGRGYPLPAFSVYTSQAANVVVDLVGVFDDGTVADGLRFTPVSPTRIVDSRTGLGTSGALGANVTRKVTTPSALATDATRALAMNVSAVSPTTSTVLTVWPADTGAAKPTASNLNPAAGQIVSNAVFTGIGPKDAFNVHNLSGSTHLVADVVGSYWLYPATASGSTPSATSPFVVLSAGHRAR</sequence>
<evidence type="ECO:0000313" key="3">
    <source>
        <dbReference type="EMBL" id="TWG22736.1"/>
    </source>
</evidence>
<name>A0A561WFT6_9ACTN</name>
<evidence type="ECO:0000256" key="1">
    <source>
        <dbReference type="SAM" id="MobiDB-lite"/>
    </source>
</evidence>
<keyword evidence="4" id="KW-1185">Reference proteome</keyword>
<dbReference type="InterPro" id="IPR013783">
    <property type="entry name" value="Ig-like_fold"/>
</dbReference>
<protein>
    <submittedName>
        <fullName evidence="3">Uncharacterized protein</fullName>
    </submittedName>
</protein>
<reference evidence="3 4" key="1">
    <citation type="submission" date="2019-06" db="EMBL/GenBank/DDBJ databases">
        <title>Sequencing the genomes of 1000 actinobacteria strains.</title>
        <authorList>
            <person name="Klenk H.-P."/>
        </authorList>
    </citation>
    <scope>NUCLEOTIDE SEQUENCE [LARGE SCALE GENOMIC DNA]</scope>
    <source>
        <strain evidence="3 4">DSM 102131</strain>
    </source>
</reference>
<dbReference type="OrthoDB" id="4855196at2"/>
<dbReference type="EMBL" id="VIXA01000002">
    <property type="protein sequence ID" value="TWG22736.1"/>
    <property type="molecule type" value="Genomic_DNA"/>
</dbReference>
<dbReference type="AlphaFoldDB" id="A0A561WFT6"/>
<dbReference type="GO" id="GO:0005975">
    <property type="term" value="P:carbohydrate metabolic process"/>
    <property type="evidence" value="ECO:0007669"/>
    <property type="project" value="UniProtKB-ARBA"/>
</dbReference>